<reference evidence="1 2" key="1">
    <citation type="submission" date="2019-07" db="EMBL/GenBank/DDBJ databases">
        <title>Whole genome shotgun sequence of Skermanella aerolata NBRC 106429.</title>
        <authorList>
            <person name="Hosoyama A."/>
            <person name="Uohara A."/>
            <person name="Ohji S."/>
            <person name="Ichikawa N."/>
        </authorList>
    </citation>
    <scope>NUCLEOTIDE SEQUENCE [LARGE SCALE GENOMIC DNA]</scope>
    <source>
        <strain evidence="1 2">NBRC 106429</strain>
    </source>
</reference>
<proteinExistence type="predicted"/>
<sequence>MPVTSPVTSEVELYDPVKAFLEAQGYDVKGEVRSCDLVAVRPGEPPVLVELKLRFSLSLVLQGIDRLALSDRVYLAVPKPSGRRVAGPNANDSTVRKLCRMLGLGLLTVDPGAKAGNRVELVVEPTPYRTRLNAKRAKLLLKEHERRIGDPNRGGSNKVKIVTAYRQEALRCARLLKDRGPMKVADLRRDGDAPSAAGILQKNVYGWFERVSRGVYGLTAEGVLGLERFDPEAAVELPADEISA</sequence>
<evidence type="ECO:0000313" key="1">
    <source>
        <dbReference type="EMBL" id="GEO36215.1"/>
    </source>
</evidence>
<dbReference type="InterPro" id="IPR018679">
    <property type="entry name" value="DUF2161"/>
</dbReference>
<dbReference type="RefSeq" id="WP_244619383.1">
    <property type="nucleotide sequence ID" value="NZ_BJYZ01000002.1"/>
</dbReference>
<organism evidence="1 2">
    <name type="scientific">Skermanella aerolata</name>
    <dbReference type="NCBI Taxonomy" id="393310"/>
    <lineage>
        <taxon>Bacteria</taxon>
        <taxon>Pseudomonadati</taxon>
        <taxon>Pseudomonadota</taxon>
        <taxon>Alphaproteobacteria</taxon>
        <taxon>Rhodospirillales</taxon>
        <taxon>Azospirillaceae</taxon>
        <taxon>Skermanella</taxon>
    </lineage>
</organism>
<evidence type="ECO:0008006" key="3">
    <source>
        <dbReference type="Google" id="ProtNLM"/>
    </source>
</evidence>
<protein>
    <recommendedName>
        <fullName evidence="3">DUF2161 domain-containing phosphodiesterase</fullName>
    </recommendedName>
</protein>
<dbReference type="AlphaFoldDB" id="A0A512DIF5"/>
<name>A0A512DIF5_9PROT</name>
<comment type="caution">
    <text evidence="1">The sequence shown here is derived from an EMBL/GenBank/DDBJ whole genome shotgun (WGS) entry which is preliminary data.</text>
</comment>
<accession>A0A512DIF5</accession>
<dbReference type="Pfam" id="PF09929">
    <property type="entry name" value="DUF2161"/>
    <property type="match status" value="1"/>
</dbReference>
<gene>
    <name evidence="1" type="ORF">SAE02_03630</name>
</gene>
<dbReference type="Proteomes" id="UP000321523">
    <property type="component" value="Unassembled WGS sequence"/>
</dbReference>
<dbReference type="EMBL" id="BJYZ01000002">
    <property type="protein sequence ID" value="GEO36215.1"/>
    <property type="molecule type" value="Genomic_DNA"/>
</dbReference>
<keyword evidence="2" id="KW-1185">Reference proteome</keyword>
<evidence type="ECO:0000313" key="2">
    <source>
        <dbReference type="Proteomes" id="UP000321523"/>
    </source>
</evidence>